<dbReference type="PANTHER" id="PTHR12677:SF49">
    <property type="entry name" value="TVP38_TMEM64 FAMILY MEMBRANE PROTEIN"/>
    <property type="match status" value="1"/>
</dbReference>
<dbReference type="Proteomes" id="UP001275932">
    <property type="component" value="Unassembled WGS sequence"/>
</dbReference>
<keyword evidence="3 6" id="KW-0812">Transmembrane</keyword>
<evidence type="ECO:0000256" key="1">
    <source>
        <dbReference type="ARBA" id="ARBA00004651"/>
    </source>
</evidence>
<evidence type="ECO:0000256" key="5">
    <source>
        <dbReference type="ARBA" id="ARBA00023136"/>
    </source>
</evidence>
<protein>
    <recommendedName>
        <fullName evidence="6">TVP38/TMEM64 family membrane protein</fullName>
    </recommendedName>
</protein>
<feature type="transmembrane region" description="Helical" evidence="6">
    <location>
        <begin position="82"/>
        <end position="104"/>
    </location>
</feature>
<feature type="transmembrane region" description="Helical" evidence="6">
    <location>
        <begin position="6"/>
        <end position="25"/>
    </location>
</feature>
<reference evidence="8 9" key="1">
    <citation type="submission" date="2022-03" db="EMBL/GenBank/DDBJ databases">
        <title>Novel taxa within the pig intestine.</title>
        <authorList>
            <person name="Wylensek D."/>
            <person name="Bishof K."/>
            <person name="Afrizal A."/>
            <person name="Clavel T."/>
        </authorList>
    </citation>
    <scope>NUCLEOTIDE SEQUENCE [LARGE SCALE GENOMIC DNA]</scope>
    <source>
        <strain evidence="8 9">CLA-KB-P66</strain>
    </source>
</reference>
<dbReference type="RefSeq" id="WP_370396791.1">
    <property type="nucleotide sequence ID" value="NZ_JALBUT010000004.1"/>
</dbReference>
<name>A0ABU4WGJ8_9BACT</name>
<evidence type="ECO:0000256" key="6">
    <source>
        <dbReference type="RuleBase" id="RU366058"/>
    </source>
</evidence>
<dbReference type="PANTHER" id="PTHR12677">
    <property type="entry name" value="GOLGI APPARATUS MEMBRANE PROTEIN TVP38-RELATED"/>
    <property type="match status" value="1"/>
</dbReference>
<comment type="subcellular location">
    <subcellularLocation>
        <location evidence="1 6">Cell membrane</location>
        <topology evidence="1 6">Multi-pass membrane protein</topology>
    </subcellularLocation>
</comment>
<keyword evidence="4 6" id="KW-1133">Transmembrane helix</keyword>
<evidence type="ECO:0000256" key="4">
    <source>
        <dbReference type="ARBA" id="ARBA00022989"/>
    </source>
</evidence>
<feature type="transmembrane region" description="Helical" evidence="6">
    <location>
        <begin position="163"/>
        <end position="181"/>
    </location>
</feature>
<gene>
    <name evidence="8" type="ORF">MOX91_04010</name>
</gene>
<keyword evidence="5 6" id="KW-0472">Membrane</keyword>
<proteinExistence type="inferred from homology"/>
<sequence>MKKAVCFSLAFIAAVFTAAVLLLFFEPEILRLVELVKALLSATFEQIEALPLWAYPLACFLLPIFVLPITPVYFAAGASGENILFVIFLCYVGVVFNMAFSYFISRKFADFARKVLSRRGVEIPNISKKSGADLVFLVRMIPGNPLCVQNYLLGLSGVDFKKYMAISMIIQAFHVFGYIYFSEGIVRGDFASLILGASLICVFIAAARILKRRKQYGISEIER</sequence>
<accession>A0ABU4WGJ8</accession>
<evidence type="ECO:0000256" key="3">
    <source>
        <dbReference type="ARBA" id="ARBA00022692"/>
    </source>
</evidence>
<feature type="domain" description="VTT" evidence="7">
    <location>
        <begin position="67"/>
        <end position="182"/>
    </location>
</feature>
<evidence type="ECO:0000256" key="2">
    <source>
        <dbReference type="ARBA" id="ARBA00022475"/>
    </source>
</evidence>
<dbReference type="InterPro" id="IPR015414">
    <property type="entry name" value="TMEM64"/>
</dbReference>
<comment type="similarity">
    <text evidence="6">Belongs to the TVP38/TMEM64 family.</text>
</comment>
<dbReference type="EMBL" id="JALBUT010000004">
    <property type="protein sequence ID" value="MDX8415344.1"/>
    <property type="molecule type" value="Genomic_DNA"/>
</dbReference>
<dbReference type="InterPro" id="IPR032816">
    <property type="entry name" value="VTT_dom"/>
</dbReference>
<keyword evidence="2 6" id="KW-1003">Cell membrane</keyword>
<feature type="transmembrane region" description="Helical" evidence="6">
    <location>
        <begin position="193"/>
        <end position="210"/>
    </location>
</feature>
<comment type="caution">
    <text evidence="8">The sequence shown here is derived from an EMBL/GenBank/DDBJ whole genome shotgun (WGS) entry which is preliminary data.</text>
</comment>
<evidence type="ECO:0000259" key="7">
    <source>
        <dbReference type="Pfam" id="PF09335"/>
    </source>
</evidence>
<keyword evidence="9" id="KW-1185">Reference proteome</keyword>
<feature type="transmembrane region" description="Helical" evidence="6">
    <location>
        <begin position="52"/>
        <end position="76"/>
    </location>
</feature>
<evidence type="ECO:0000313" key="9">
    <source>
        <dbReference type="Proteomes" id="UP001275932"/>
    </source>
</evidence>
<organism evidence="8 9">
    <name type="scientific">Intestinicryptomonas porci</name>
    <dbReference type="NCBI Taxonomy" id="2926320"/>
    <lineage>
        <taxon>Bacteria</taxon>
        <taxon>Pseudomonadati</taxon>
        <taxon>Verrucomicrobiota</taxon>
        <taxon>Opitutia</taxon>
        <taxon>Opitutales</taxon>
        <taxon>Intestinicryptomonaceae</taxon>
        <taxon>Intestinicryptomonas</taxon>
    </lineage>
</organism>
<dbReference type="Pfam" id="PF09335">
    <property type="entry name" value="VTT_dom"/>
    <property type="match status" value="1"/>
</dbReference>
<evidence type="ECO:0000313" key="8">
    <source>
        <dbReference type="EMBL" id="MDX8415344.1"/>
    </source>
</evidence>